<protein>
    <recommendedName>
        <fullName evidence="3">Cyclin N-terminal domain-containing protein</fullName>
    </recommendedName>
</protein>
<evidence type="ECO:0000313" key="1">
    <source>
        <dbReference type="EMBL" id="ORX57267.1"/>
    </source>
</evidence>
<dbReference type="AlphaFoldDB" id="A0A1Y1VIN0"/>
<dbReference type="Gene3D" id="1.10.472.10">
    <property type="entry name" value="Cyclin-like"/>
    <property type="match status" value="1"/>
</dbReference>
<dbReference type="GO" id="GO:0005634">
    <property type="term" value="C:nucleus"/>
    <property type="evidence" value="ECO:0007669"/>
    <property type="project" value="TreeGrafter"/>
</dbReference>
<dbReference type="GO" id="GO:0019901">
    <property type="term" value="F:protein kinase binding"/>
    <property type="evidence" value="ECO:0007669"/>
    <property type="project" value="InterPro"/>
</dbReference>
<keyword evidence="2" id="KW-1185">Reference proteome</keyword>
<accession>A0A1Y1VIN0</accession>
<dbReference type="GO" id="GO:0016538">
    <property type="term" value="F:cyclin-dependent protein serine/threonine kinase regulator activity"/>
    <property type="evidence" value="ECO:0007669"/>
    <property type="project" value="TreeGrafter"/>
</dbReference>
<organism evidence="1 2">
    <name type="scientific">Piromyces finnis</name>
    <dbReference type="NCBI Taxonomy" id="1754191"/>
    <lineage>
        <taxon>Eukaryota</taxon>
        <taxon>Fungi</taxon>
        <taxon>Fungi incertae sedis</taxon>
        <taxon>Chytridiomycota</taxon>
        <taxon>Chytridiomycota incertae sedis</taxon>
        <taxon>Neocallimastigomycetes</taxon>
        <taxon>Neocallimastigales</taxon>
        <taxon>Neocallimastigaceae</taxon>
        <taxon>Piromyces</taxon>
    </lineage>
</organism>
<evidence type="ECO:0008006" key="3">
    <source>
        <dbReference type="Google" id="ProtNLM"/>
    </source>
</evidence>
<sequence>MDALQLIRSYKTLNFIKNLKEKTNNIENVKYNKDYLANIEKTIHDEDILDDIVIALLNFIWPSEQEKIRSPSLKKFIKYVLKLSNATISIYISSIYYLLNLKDNKRYNNFLQRIQLEIENTKQEQGFINNGNIHERCCSLCGAYISCYKSETIVCKCRLFLTSLILASKFGQDKNYSNKVWSKISHFSVENINYNERFFLNLIEYKLYIGLETYQSFASLISNHIANVESQKRKNLQKLLNMSKISTDVNNTQEWKKYMEKKNLILKKLKQLEAIKQAKIKLMKRQTLESRNYDMPIQDNTQNLSPVEVNNNSSDDVQNTTMKNIQKLSPIDDQTGSYLKTEFINHNNITNKPTDIAAISPISPSDLHSKNINNFNTNTNVNYIPEKQDQNLSVFSLNYPMQEQKEVNRQQYIFTQMKQDKSKQLTIENFSSFMNFYNCINNKFSTSPELLIKSTDSYRILNYAITLACSKRANDALNILNHIIYGTMDICKEILSLALKGHVKTALIYIYLLTPNEIQYFNKNLKAPHLKILTPNDVLSVVSILLNCVQRKSIQNNEIKNDLLPNLCSQNQVNITSAQNILLTFINNINCSLSHN</sequence>
<name>A0A1Y1VIN0_9FUNG</name>
<dbReference type="OrthoDB" id="286814at2759"/>
<reference evidence="1 2" key="2">
    <citation type="submission" date="2016-08" db="EMBL/GenBank/DDBJ databases">
        <title>Pervasive Adenine N6-methylation of Active Genes in Fungi.</title>
        <authorList>
            <consortium name="DOE Joint Genome Institute"/>
            <person name="Mondo S.J."/>
            <person name="Dannebaum R.O."/>
            <person name="Kuo R.C."/>
            <person name="Labutti K."/>
            <person name="Haridas S."/>
            <person name="Kuo A."/>
            <person name="Salamov A."/>
            <person name="Ahrendt S.R."/>
            <person name="Lipzen A."/>
            <person name="Sullivan W."/>
            <person name="Andreopoulos W.B."/>
            <person name="Clum A."/>
            <person name="Lindquist E."/>
            <person name="Daum C."/>
            <person name="Ramamoorthy G.K."/>
            <person name="Gryganskyi A."/>
            <person name="Culley D."/>
            <person name="Magnuson J.K."/>
            <person name="James T.Y."/>
            <person name="O'Malley M.A."/>
            <person name="Stajich J.E."/>
            <person name="Spatafora J.W."/>
            <person name="Visel A."/>
            <person name="Grigoriev I.V."/>
        </authorList>
    </citation>
    <scope>NUCLEOTIDE SEQUENCE [LARGE SCALE GENOMIC DNA]</scope>
    <source>
        <strain evidence="2">finn</strain>
    </source>
</reference>
<reference evidence="1 2" key="1">
    <citation type="submission" date="2016-08" db="EMBL/GenBank/DDBJ databases">
        <title>Genomes of anaerobic fungi encode conserved fungal cellulosomes for biomass hydrolysis.</title>
        <authorList>
            <consortium name="DOE Joint Genome Institute"/>
            <person name="Haitjema C.H."/>
            <person name="Gilmore S.P."/>
            <person name="Henske J.K."/>
            <person name="Solomon K.V."/>
            <person name="De Groot R."/>
            <person name="Kuo A."/>
            <person name="Mondo S.J."/>
            <person name="Salamov A.A."/>
            <person name="Labutti K."/>
            <person name="Zhao Z."/>
            <person name="Chiniquy J."/>
            <person name="Barry K."/>
            <person name="Brewer H.M."/>
            <person name="Purvine S.O."/>
            <person name="Wright A.T."/>
            <person name="Boxma B."/>
            <person name="Van Alen T."/>
            <person name="Hackstein J.H."/>
            <person name="Baker S.E."/>
            <person name="Grigoriev I.V."/>
            <person name="O'Malley M.A."/>
        </authorList>
    </citation>
    <scope>NUCLEOTIDE SEQUENCE [LARGE SCALE GENOMIC DNA]</scope>
    <source>
        <strain evidence="2">finn</strain>
    </source>
</reference>
<dbReference type="Proteomes" id="UP000193719">
    <property type="component" value="Unassembled WGS sequence"/>
</dbReference>
<evidence type="ECO:0000313" key="2">
    <source>
        <dbReference type="Proteomes" id="UP000193719"/>
    </source>
</evidence>
<dbReference type="CDD" id="cd20557">
    <property type="entry name" value="CYCLIN_ScPCL1-like"/>
    <property type="match status" value="1"/>
</dbReference>
<dbReference type="STRING" id="1754191.A0A1Y1VIN0"/>
<proteinExistence type="predicted"/>
<dbReference type="InterPro" id="IPR013922">
    <property type="entry name" value="Cyclin_PHO80-like"/>
</dbReference>
<dbReference type="PANTHER" id="PTHR15615">
    <property type="match status" value="1"/>
</dbReference>
<comment type="caution">
    <text evidence="1">The sequence shown here is derived from an EMBL/GenBank/DDBJ whole genome shotgun (WGS) entry which is preliminary data.</text>
</comment>
<dbReference type="GO" id="GO:0000307">
    <property type="term" value="C:cyclin-dependent protein kinase holoenzyme complex"/>
    <property type="evidence" value="ECO:0007669"/>
    <property type="project" value="TreeGrafter"/>
</dbReference>
<dbReference type="PANTHER" id="PTHR15615:SF36">
    <property type="entry name" value="PHO85 CYCLIN-5"/>
    <property type="match status" value="1"/>
</dbReference>
<gene>
    <name evidence="1" type="ORF">BCR36DRAFT_580683</name>
</gene>
<dbReference type="EMBL" id="MCFH01000006">
    <property type="protein sequence ID" value="ORX57267.1"/>
    <property type="molecule type" value="Genomic_DNA"/>
</dbReference>